<evidence type="ECO:0000256" key="4">
    <source>
        <dbReference type="ARBA" id="ARBA00022452"/>
    </source>
</evidence>
<evidence type="ECO:0000256" key="2">
    <source>
        <dbReference type="ARBA" id="ARBA00007613"/>
    </source>
</evidence>
<dbReference type="Gene3D" id="1.20.1600.10">
    <property type="entry name" value="Outer membrane efflux proteins (OEP)"/>
    <property type="match status" value="1"/>
</dbReference>
<evidence type="ECO:0000313" key="10">
    <source>
        <dbReference type="Proteomes" id="UP000035930"/>
    </source>
</evidence>
<accession>A0ABM5U844</accession>
<evidence type="ECO:0000256" key="1">
    <source>
        <dbReference type="ARBA" id="ARBA00004442"/>
    </source>
</evidence>
<proteinExistence type="inferred from homology"/>
<dbReference type="Proteomes" id="UP000035930">
    <property type="component" value="Chromosome"/>
</dbReference>
<keyword evidence="10" id="KW-1185">Reference proteome</keyword>
<dbReference type="SUPFAM" id="SSF56954">
    <property type="entry name" value="Outer membrane efflux proteins (OEP)"/>
    <property type="match status" value="1"/>
</dbReference>
<name>A0ABM5U844_9GAMM</name>
<evidence type="ECO:0000256" key="5">
    <source>
        <dbReference type="ARBA" id="ARBA00022692"/>
    </source>
</evidence>
<evidence type="ECO:0000256" key="3">
    <source>
        <dbReference type="ARBA" id="ARBA00022448"/>
    </source>
</evidence>
<dbReference type="InterPro" id="IPR003423">
    <property type="entry name" value="OMP_efflux"/>
</dbReference>
<protein>
    <submittedName>
        <fullName evidence="9">Outer membrane efflux protein, TolC</fullName>
    </submittedName>
</protein>
<feature type="signal peptide" evidence="8">
    <location>
        <begin position="1"/>
        <end position="27"/>
    </location>
</feature>
<keyword evidence="8" id="KW-0732">Signal</keyword>
<dbReference type="PANTHER" id="PTHR30026">
    <property type="entry name" value="OUTER MEMBRANE PROTEIN TOLC"/>
    <property type="match status" value="1"/>
</dbReference>
<dbReference type="InterPro" id="IPR051906">
    <property type="entry name" value="TolC-like"/>
</dbReference>
<keyword evidence="6" id="KW-0472">Membrane</keyword>
<dbReference type="PANTHER" id="PTHR30026:SF20">
    <property type="entry name" value="OUTER MEMBRANE PROTEIN TOLC"/>
    <property type="match status" value="1"/>
</dbReference>
<keyword evidence="5" id="KW-0812">Transmembrane</keyword>
<evidence type="ECO:0000256" key="6">
    <source>
        <dbReference type="ARBA" id="ARBA00023136"/>
    </source>
</evidence>
<feature type="chain" id="PRO_5047514063" evidence="8">
    <location>
        <begin position="28"/>
        <end position="517"/>
    </location>
</feature>
<dbReference type="Pfam" id="PF02321">
    <property type="entry name" value="OEP"/>
    <property type="match status" value="2"/>
</dbReference>
<reference evidence="9" key="1">
    <citation type="submission" date="2017-08" db="EMBL/GenBank/DDBJ databases">
        <title>Complete Genome Sequence of Francisella noatunensis subsp. orientalis strain FNO190.</title>
        <authorList>
            <person name="Pereira F.L."/>
            <person name="Goncalves L.A."/>
            <person name="Guilherme T.C."/>
            <person name="Soares S.C."/>
            <person name="Dorella F.A."/>
            <person name="Carvalho A.F."/>
            <person name="Leibowitz M.P."/>
            <person name="Leal C.A.G."/>
            <person name="Azevedo V.A.C."/>
            <person name="Figueiredo H.C.P."/>
        </authorList>
    </citation>
    <scope>NUCLEOTIDE SEQUENCE</scope>
    <source>
        <strain evidence="9">FNO190</strain>
    </source>
</reference>
<comment type="subcellular location">
    <subcellularLocation>
        <location evidence="1">Cell outer membrane</location>
    </subcellularLocation>
</comment>
<evidence type="ECO:0000256" key="7">
    <source>
        <dbReference type="ARBA" id="ARBA00023237"/>
    </source>
</evidence>
<sequence>MFTIDKKSMKKLALYIFGFLGVFMAFANEDTPVPEYKYAGRPLGTDIMQNPYSVEKQYAKADEIKVDNKFYDLKKADEVAMVGNTEDKFYSLVDIYKLAAEHNADYQAARSTFAANVETVPAALGALLPQIDFNYNLRRDLYNQFGGRVNDTANNLNFSGSQVLFDWSKWKTYTQATYLQKSYAMIYAKAEQTLIVDTVTAYFELLRAEQALQFQFANEAWNKKLYLTQKYQYNSGMVSYADFKTTDAQYRQAIADRVSAQRNFINAKAVMAKLIGKRISSILYISKDTEFGNPVPDDINYWLNTAEKYNLDIAQKKFEYEAAGEGVGIEWGNFFPKVNLTGGIMMSRNALSRSPEQIARIPTKYDIASVGGEANWNILRGGSDYAKLKQASYNNQAANYALLQTQREVYAGTVESYQTVVLDAVRIDAYRKSVYAGIASVKAILEGFEAGTQTIVDLLNRQAILVQAQLSFADAIFNYVEDYVRLKQLQGGLTYKDVEYINNILGKTDIILQIATE</sequence>
<gene>
    <name evidence="9" type="ORF">FNO190_1817</name>
</gene>
<dbReference type="EMBL" id="CP011923">
    <property type="protein sequence ID" value="AKN89382.1"/>
    <property type="molecule type" value="Genomic_DNA"/>
</dbReference>
<keyword evidence="4" id="KW-1134">Transmembrane beta strand</keyword>
<evidence type="ECO:0000313" key="9">
    <source>
        <dbReference type="EMBL" id="AKN89382.1"/>
    </source>
</evidence>
<evidence type="ECO:0000256" key="8">
    <source>
        <dbReference type="SAM" id="SignalP"/>
    </source>
</evidence>
<keyword evidence="3" id="KW-0813">Transport</keyword>
<keyword evidence="7" id="KW-0998">Cell outer membrane</keyword>
<comment type="similarity">
    <text evidence="2">Belongs to the outer membrane factor (OMF) (TC 1.B.17) family.</text>
</comment>
<organism evidence="9 10">
    <name type="scientific">Francisella orientalis</name>
    <dbReference type="NCBI Taxonomy" id="299583"/>
    <lineage>
        <taxon>Bacteria</taxon>
        <taxon>Pseudomonadati</taxon>
        <taxon>Pseudomonadota</taxon>
        <taxon>Gammaproteobacteria</taxon>
        <taxon>Thiotrichales</taxon>
        <taxon>Francisellaceae</taxon>
        <taxon>Francisella</taxon>
    </lineage>
</organism>